<evidence type="ECO:0000259" key="2">
    <source>
        <dbReference type="Pfam" id="PF09130"/>
    </source>
</evidence>
<keyword evidence="4" id="KW-1185">Reference proteome</keyword>
<reference evidence="3 4" key="1">
    <citation type="submission" date="2023-10" db="EMBL/GenBank/DDBJ databases">
        <title>Niallia locisalis sp.nov. isolated from a salt pond sample.</title>
        <authorList>
            <person name="Li X.-J."/>
            <person name="Dong L."/>
        </authorList>
    </citation>
    <scope>NUCLEOTIDE SEQUENCE [LARGE SCALE GENOMIC DNA]</scope>
    <source>
        <strain evidence="3 4">DSM 29761</strain>
    </source>
</reference>
<evidence type="ECO:0000313" key="3">
    <source>
        <dbReference type="EMBL" id="WVX79260.1"/>
    </source>
</evidence>
<dbReference type="SUPFAM" id="SSF48179">
    <property type="entry name" value="6-phosphogluconate dehydrogenase C-terminal domain-like"/>
    <property type="match status" value="1"/>
</dbReference>
<dbReference type="EMBL" id="CP137640">
    <property type="protein sequence ID" value="WVX79260.1"/>
    <property type="molecule type" value="Genomic_DNA"/>
</dbReference>
<organism evidence="3 4">
    <name type="scientific">Niallia oryzisoli</name>
    <dbReference type="NCBI Taxonomy" id="1737571"/>
    <lineage>
        <taxon>Bacteria</taxon>
        <taxon>Bacillati</taxon>
        <taxon>Bacillota</taxon>
        <taxon>Bacilli</taxon>
        <taxon>Bacillales</taxon>
        <taxon>Bacillaceae</taxon>
        <taxon>Niallia</taxon>
    </lineage>
</organism>
<name>A0ABZ2C703_9BACI</name>
<dbReference type="InterPro" id="IPR015814">
    <property type="entry name" value="Pgluconate_DH_NAD-bd_C"/>
</dbReference>
<dbReference type="Proteomes" id="UP001357223">
    <property type="component" value="Chromosome"/>
</dbReference>
<evidence type="ECO:0000259" key="1">
    <source>
        <dbReference type="Pfam" id="PF03807"/>
    </source>
</evidence>
<gene>
    <name evidence="3" type="ORF">R4Z09_18360</name>
</gene>
<dbReference type="Pfam" id="PF09130">
    <property type="entry name" value="DUF1932"/>
    <property type="match status" value="1"/>
</dbReference>
<dbReference type="InterPro" id="IPR013328">
    <property type="entry name" value="6PGD_dom2"/>
</dbReference>
<dbReference type="SUPFAM" id="SSF51735">
    <property type="entry name" value="NAD(P)-binding Rossmann-fold domains"/>
    <property type="match status" value="1"/>
</dbReference>
<dbReference type="InterPro" id="IPR008927">
    <property type="entry name" value="6-PGluconate_DH-like_C_sf"/>
</dbReference>
<sequence>MMSNPRIGFIGFGEAAYHICKGLGSEGLTQIQAFDVMATDPIIGQRIRERAHLANVHLTMTLEDLVVKSSIIFCATSAKFALKIAEEVAQHMKEDQMYVDLNAASPKIKQEISSMVSKGAGLFVDGSVMDPVPPHGHRVPIYVSGSGASSLYALLQPFGMNITVINDQAGSSSAIKMVRSIFMKGFTSLLLETLTAAYKSGIEKEIIESINKTLSNQPIEELTNMLLTRTAIHAERRVSEMSEVIETIRESDLDDTMSRATKKKLQKLADLRLNEYFDYKSPDHFIKVLEAIFKQDIVQQSR</sequence>
<dbReference type="Gene3D" id="1.10.1040.10">
    <property type="entry name" value="N-(1-d-carboxylethyl)-l-norvaline Dehydrogenase, domain 2"/>
    <property type="match status" value="1"/>
</dbReference>
<dbReference type="InterPro" id="IPR036291">
    <property type="entry name" value="NAD(P)-bd_dom_sf"/>
</dbReference>
<accession>A0ABZ2C703</accession>
<proteinExistence type="predicted"/>
<dbReference type="InterPro" id="IPR028939">
    <property type="entry name" value="P5C_Rdtase_cat_N"/>
</dbReference>
<dbReference type="Gene3D" id="3.40.50.720">
    <property type="entry name" value="NAD(P)-binding Rossmann-like Domain"/>
    <property type="match status" value="1"/>
</dbReference>
<feature type="domain" description="Phosphogluconate dehydrogenase NAD-binding putative C-terminal" evidence="2">
    <location>
        <begin position="197"/>
        <end position="267"/>
    </location>
</feature>
<evidence type="ECO:0000313" key="4">
    <source>
        <dbReference type="Proteomes" id="UP001357223"/>
    </source>
</evidence>
<feature type="domain" description="Pyrroline-5-carboxylate reductase catalytic N-terminal" evidence="1">
    <location>
        <begin position="6"/>
        <end position="103"/>
    </location>
</feature>
<dbReference type="Pfam" id="PF03807">
    <property type="entry name" value="F420_oxidored"/>
    <property type="match status" value="1"/>
</dbReference>
<dbReference type="RefSeq" id="WP_338448194.1">
    <property type="nucleotide sequence ID" value="NZ_CP137640.1"/>
</dbReference>
<protein>
    <submittedName>
        <fullName evidence="3">DUF1932 domain-containing protein</fullName>
    </submittedName>
</protein>